<evidence type="ECO:0000313" key="1">
    <source>
        <dbReference type="EMBL" id="EKT88120.1"/>
    </source>
</evidence>
<reference evidence="1 2" key="2">
    <citation type="journal article" date="2014" name="Emerg. Microbes Infect.">
        <title>Potential impact on kidney infection: a whole-genome analysis of Leptospira santarosai serovar Shermani.</title>
        <authorList>
            <person name="Chou L.F."/>
            <person name="Chen T.W."/>
            <person name="Ko Y.C."/>
            <person name="Pan M.J."/>
            <person name="Tian Y.C."/>
            <person name="Chiu C.H."/>
            <person name="Tang P."/>
            <person name="Hung C.C."/>
            <person name="Yang C.W."/>
        </authorList>
    </citation>
    <scope>NUCLEOTIDE SEQUENCE</scope>
    <source>
        <strain evidence="1 2">LT 821</strain>
    </source>
</reference>
<dbReference type="Proteomes" id="UP000035800">
    <property type="component" value="Chromosome I"/>
</dbReference>
<dbReference type="EMBL" id="CP006694">
    <property type="protein sequence ID" value="EKT88120.1"/>
    <property type="molecule type" value="Genomic_DNA"/>
</dbReference>
<dbReference type="KEGG" id="lst:LSS_04009"/>
<dbReference type="AlphaFoldDB" id="K8YFH6"/>
<dbReference type="STRING" id="758847.LSS_04009"/>
<protein>
    <submittedName>
        <fullName evidence="1">Uncharacterized protein</fullName>
    </submittedName>
</protein>
<accession>K8YFH6</accession>
<proteinExistence type="predicted"/>
<gene>
    <name evidence="1" type="ORF">LSS_04009</name>
</gene>
<sequence length="40" mass="4602">MDEVRVVPKFKAVTEIPINRMVGGQVLSILPKRKVFVSRY</sequence>
<evidence type="ECO:0000313" key="2">
    <source>
        <dbReference type="Proteomes" id="UP000035800"/>
    </source>
</evidence>
<dbReference type="PATRIC" id="fig|758847.3.peg.829"/>
<reference evidence="1 2" key="1">
    <citation type="journal article" date="2012" name="Gene">
        <title>Sequence of Leptospira santarosai serovar Shermani genome and prediction of virulence-associated genes.</title>
        <authorList>
            <person name="Chou L.F."/>
            <person name="Chen Y.T."/>
            <person name="Lu C.W."/>
            <person name="Ko Y.C."/>
            <person name="Tang C.Y."/>
            <person name="Pan M.J."/>
            <person name="Tian Y.C."/>
            <person name="Chiu C.H."/>
            <person name="Hung C.C."/>
            <person name="Yang C.W."/>
        </authorList>
    </citation>
    <scope>NUCLEOTIDE SEQUENCE [LARGE SCALE GENOMIC DNA]</scope>
    <source>
        <strain evidence="1">LT 821</strain>
    </source>
</reference>
<name>K8YFH6_9LEPT</name>
<organism evidence="1 2">
    <name type="scientific">Leptospira santarosai serovar Shermani str. LT 821</name>
    <dbReference type="NCBI Taxonomy" id="758847"/>
    <lineage>
        <taxon>Bacteria</taxon>
        <taxon>Pseudomonadati</taxon>
        <taxon>Spirochaetota</taxon>
        <taxon>Spirochaetia</taxon>
        <taxon>Leptospirales</taxon>
        <taxon>Leptospiraceae</taxon>
        <taxon>Leptospira</taxon>
    </lineage>
</organism>